<name>A0A2S1ZEN6_9CAUD</name>
<organism evidence="1 2">
    <name type="scientific">Klebsiella phage phiKpS2</name>
    <dbReference type="NCBI Taxonomy" id="1897515"/>
    <lineage>
        <taxon>Viruses</taxon>
        <taxon>Duplodnaviria</taxon>
        <taxon>Heunggongvirae</taxon>
        <taxon>Uroviricota</taxon>
        <taxon>Caudoviricetes</taxon>
        <taxon>Autographivirales</taxon>
        <taxon>Autoscriptoviridae</taxon>
        <taxon>Slopekvirinae</taxon>
        <taxon>Drulisvirus</taxon>
        <taxon>Drulisvirus KpS2</taxon>
    </lineage>
</organism>
<accession>A0A2S1ZEN6</accession>
<sequence length="54" mass="6117">MKVIEVENSPENFLFTDRTYTVLLSSGGRLTLRDDKTGMTTVVKEERVVPVKSE</sequence>
<dbReference type="Proteomes" id="UP000245191">
    <property type="component" value="Segment"/>
</dbReference>
<protein>
    <submittedName>
        <fullName evidence="1">Uncharacterized protein</fullName>
    </submittedName>
</protein>
<gene>
    <name evidence="1" type="ORF">phiKpS2_12</name>
</gene>
<reference evidence="1" key="1">
    <citation type="submission" date="2018-05" db="EMBL/GenBank/DDBJ databases">
        <title>A Klebsiella pneumoniae bacteriophage and its effect on 1,3-propanediol fermentation.</title>
        <authorList>
            <person name="Shen J."/>
            <person name="Zhou J."/>
            <person name="Xiu Z."/>
            <person name="Mu Y."/>
            <person name="Fu H."/>
            <person name="Sun Y."/>
            <person name="Xu Y."/>
        </authorList>
    </citation>
    <scope>NUCLEOTIDE SEQUENCE [LARGE SCALE GENOMIC DNA]</scope>
</reference>
<evidence type="ECO:0000313" key="2">
    <source>
        <dbReference type="Proteomes" id="UP000245191"/>
    </source>
</evidence>
<keyword evidence="2" id="KW-1185">Reference proteome</keyword>
<dbReference type="EMBL" id="KX587949">
    <property type="protein sequence ID" value="AWK24006.1"/>
    <property type="molecule type" value="Genomic_DNA"/>
</dbReference>
<proteinExistence type="predicted"/>
<evidence type="ECO:0000313" key="1">
    <source>
        <dbReference type="EMBL" id="AWK24006.1"/>
    </source>
</evidence>